<dbReference type="InterPro" id="IPR038157">
    <property type="entry name" value="FeoA_core_dom"/>
</dbReference>
<dbReference type="RefSeq" id="WP_183860935.1">
    <property type="nucleotide sequence ID" value="NZ_JACHFH010000014.1"/>
</dbReference>
<dbReference type="Gene3D" id="2.30.30.90">
    <property type="match status" value="1"/>
</dbReference>
<evidence type="ECO:0000259" key="2">
    <source>
        <dbReference type="SMART" id="SM00899"/>
    </source>
</evidence>
<dbReference type="Proteomes" id="UP000559117">
    <property type="component" value="Unassembled WGS sequence"/>
</dbReference>
<keyword evidence="1" id="KW-0408">Iron</keyword>
<organism evidence="3 4">
    <name type="scientific">Pectinatus brassicae</name>
    <dbReference type="NCBI Taxonomy" id="862415"/>
    <lineage>
        <taxon>Bacteria</taxon>
        <taxon>Bacillati</taxon>
        <taxon>Bacillota</taxon>
        <taxon>Negativicutes</taxon>
        <taxon>Selenomonadales</taxon>
        <taxon>Selenomonadaceae</taxon>
        <taxon>Pectinatus</taxon>
    </lineage>
</organism>
<name>A0A840UTQ4_9FIRM</name>
<dbReference type="SMART" id="SM00899">
    <property type="entry name" value="FeoA"/>
    <property type="match status" value="1"/>
</dbReference>
<comment type="caution">
    <text evidence="3">The sequence shown here is derived from an EMBL/GenBank/DDBJ whole genome shotgun (WGS) entry which is preliminary data.</text>
</comment>
<reference evidence="3 4" key="1">
    <citation type="submission" date="2020-08" db="EMBL/GenBank/DDBJ databases">
        <title>Genomic Encyclopedia of Type Strains, Phase IV (KMG-IV): sequencing the most valuable type-strain genomes for metagenomic binning, comparative biology and taxonomic classification.</title>
        <authorList>
            <person name="Goeker M."/>
        </authorList>
    </citation>
    <scope>NUCLEOTIDE SEQUENCE [LARGE SCALE GENOMIC DNA]</scope>
    <source>
        <strain evidence="3 4">DSM 24661</strain>
    </source>
</reference>
<proteinExistence type="predicted"/>
<accession>A0A840UTQ4</accession>
<dbReference type="InterPro" id="IPR008988">
    <property type="entry name" value="Transcriptional_repressor_C"/>
</dbReference>
<dbReference type="GO" id="GO:0046914">
    <property type="term" value="F:transition metal ion binding"/>
    <property type="evidence" value="ECO:0007669"/>
    <property type="project" value="InterPro"/>
</dbReference>
<keyword evidence="4" id="KW-1185">Reference proteome</keyword>
<evidence type="ECO:0000313" key="3">
    <source>
        <dbReference type="EMBL" id="MBB5336204.1"/>
    </source>
</evidence>
<dbReference type="AlphaFoldDB" id="A0A840UTQ4"/>
<evidence type="ECO:0000256" key="1">
    <source>
        <dbReference type="ARBA" id="ARBA00023004"/>
    </source>
</evidence>
<feature type="domain" description="Ferrous iron transporter FeoA-like" evidence="2">
    <location>
        <begin position="1"/>
        <end position="72"/>
    </location>
</feature>
<protein>
    <submittedName>
        <fullName evidence="3">Ferrous iron transport protein A</fullName>
    </submittedName>
</protein>
<dbReference type="Pfam" id="PF04023">
    <property type="entry name" value="FeoA"/>
    <property type="match status" value="1"/>
</dbReference>
<sequence length="77" mass="8651">MILSDGKIAHSYIVQDMYLEEDIERRLEMLGMTTGVMLTILNKKRCGAIILKVRGTRFALGRQIAAGIEIGEINNEK</sequence>
<dbReference type="SUPFAM" id="SSF50037">
    <property type="entry name" value="C-terminal domain of transcriptional repressors"/>
    <property type="match status" value="1"/>
</dbReference>
<dbReference type="EMBL" id="JACHFH010000014">
    <property type="protein sequence ID" value="MBB5336204.1"/>
    <property type="molecule type" value="Genomic_DNA"/>
</dbReference>
<evidence type="ECO:0000313" key="4">
    <source>
        <dbReference type="Proteomes" id="UP000559117"/>
    </source>
</evidence>
<gene>
    <name evidence="3" type="ORF">HNR32_001352</name>
</gene>
<dbReference type="InterPro" id="IPR007167">
    <property type="entry name" value="Fe-transptr_FeoA-like"/>
</dbReference>